<dbReference type="InterPro" id="IPR008949">
    <property type="entry name" value="Isoprenoid_synthase_dom_sf"/>
</dbReference>
<evidence type="ECO:0000256" key="1">
    <source>
        <dbReference type="RuleBase" id="RU004466"/>
    </source>
</evidence>
<accession>A0ABW6IAJ5</accession>
<comment type="similarity">
    <text evidence="1">Belongs to the FPP/GGPP synthase family.</text>
</comment>
<dbReference type="Pfam" id="PF00348">
    <property type="entry name" value="polyprenyl_synt"/>
    <property type="match status" value="1"/>
</dbReference>
<protein>
    <submittedName>
        <fullName evidence="2">Polyprenyl synthetase family protein</fullName>
    </submittedName>
</protein>
<dbReference type="EMBL" id="JBHZOL010000021">
    <property type="protein sequence ID" value="MFE4105185.1"/>
    <property type="molecule type" value="Genomic_DNA"/>
</dbReference>
<proteinExistence type="inferred from homology"/>
<dbReference type="SUPFAM" id="SSF48576">
    <property type="entry name" value="Terpenoid synthases"/>
    <property type="match status" value="1"/>
</dbReference>
<keyword evidence="1" id="KW-0808">Transferase</keyword>
<reference evidence="2 3" key="1">
    <citation type="submission" date="2024-10" db="EMBL/GenBank/DDBJ databases">
        <authorList>
            <person name="Ratan Roy A."/>
            <person name="Morales Sandoval P.H."/>
            <person name="De Los Santos Villalobos S."/>
            <person name="Chakraborty S."/>
            <person name="Mukherjee J."/>
        </authorList>
    </citation>
    <scope>NUCLEOTIDE SEQUENCE [LARGE SCALE GENOMIC DNA]</scope>
    <source>
        <strain evidence="2 3">S1</strain>
    </source>
</reference>
<dbReference type="InterPro" id="IPR000092">
    <property type="entry name" value="Polyprenyl_synt"/>
</dbReference>
<dbReference type="Gene3D" id="1.10.600.10">
    <property type="entry name" value="Farnesyl Diphosphate Synthase"/>
    <property type="match status" value="1"/>
</dbReference>
<organism evidence="2 3">
    <name type="scientific">Almyronema epifaneia S1</name>
    <dbReference type="NCBI Taxonomy" id="2991925"/>
    <lineage>
        <taxon>Bacteria</taxon>
        <taxon>Bacillati</taxon>
        <taxon>Cyanobacteriota</taxon>
        <taxon>Cyanophyceae</taxon>
        <taxon>Nodosilineales</taxon>
        <taxon>Nodosilineaceae</taxon>
        <taxon>Almyronema</taxon>
        <taxon>Almyronema epifaneia</taxon>
    </lineage>
</organism>
<gene>
    <name evidence="2" type="ORF">ACFVKH_02775</name>
</gene>
<comment type="caution">
    <text evidence="2">The sequence shown here is derived from an EMBL/GenBank/DDBJ whole genome shotgun (WGS) entry which is preliminary data.</text>
</comment>
<dbReference type="CDD" id="cd00867">
    <property type="entry name" value="Trans_IPPS"/>
    <property type="match status" value="1"/>
</dbReference>
<dbReference type="PANTHER" id="PTHR12001">
    <property type="entry name" value="GERANYLGERANYL PYROPHOSPHATE SYNTHASE"/>
    <property type="match status" value="1"/>
</dbReference>
<name>A0ABW6IAJ5_9CYAN</name>
<dbReference type="PANTHER" id="PTHR12001:SF86">
    <property type="entry name" value="GERANYLGERANYL DIPHOSPHATE SYNTHASE"/>
    <property type="match status" value="1"/>
</dbReference>
<keyword evidence="3" id="KW-1185">Reference proteome</keyword>
<evidence type="ECO:0000313" key="2">
    <source>
        <dbReference type="EMBL" id="MFE4105185.1"/>
    </source>
</evidence>
<dbReference type="Proteomes" id="UP001600165">
    <property type="component" value="Unassembled WGS sequence"/>
</dbReference>
<evidence type="ECO:0000313" key="3">
    <source>
        <dbReference type="Proteomes" id="UP001600165"/>
    </source>
</evidence>
<sequence length="330" mass="36285">MTALKLTEANLAHLQMFQALLPQVRQYIQQLCPAHWPAFTSLLSRVIDQPLGSLAILPLASCAAVGGDPQTAIPVAAAWEVLNLAMRILDDLEDQDRPDSLWAEVGEARAFNLSAGLYALCNELLVQAPWPDACHRKISQIFAQTGLRLLSGQDRDLQGTAETFEDYWQIMQDKNAAAFAMACEAGALCGTTQPELLTACREFGEHLGMALQLFDDFQGMWEPIGLGDLAMGKITLPLLYGLRLEHPGRAELQQICESGNFQVQRDRILSILDQLQTREFIVWTALQEKQQAVEALSICPGEPGVTALVAYATTIFKHIDTVLPANRDSA</sequence>
<dbReference type="RefSeq" id="WP_377961313.1">
    <property type="nucleotide sequence ID" value="NZ_JBHZOL010000021.1"/>
</dbReference>